<dbReference type="AlphaFoldDB" id="A0A2I2ZHY9"/>
<dbReference type="Proteomes" id="UP000001519">
    <property type="component" value="Chromosome 19"/>
</dbReference>
<evidence type="ECO:0000313" key="3">
    <source>
        <dbReference type="Proteomes" id="UP000001519"/>
    </source>
</evidence>
<reference evidence="2 3" key="2">
    <citation type="journal article" date="2012" name="Nature">
        <title>Insights into hominid evolution from the gorilla genome sequence.</title>
        <authorList>
            <person name="Scally A."/>
            <person name="Dutheil J.Y."/>
            <person name="Hillier L.W."/>
            <person name="Jordan G.E."/>
            <person name="Goodhead I."/>
            <person name="Herrero J."/>
            <person name="Hobolth A."/>
            <person name="Lappalainen T."/>
            <person name="Mailund T."/>
            <person name="Marques-Bonet T."/>
            <person name="McCarthy S."/>
            <person name="Montgomery S.H."/>
            <person name="Schwalie P.C."/>
            <person name="Tang Y.A."/>
            <person name="Ward M.C."/>
            <person name="Xue Y."/>
            <person name="Yngvadottir B."/>
            <person name="Alkan C."/>
            <person name="Andersen L.N."/>
            <person name="Ayub Q."/>
            <person name="Ball E.V."/>
            <person name="Beal K."/>
            <person name="Bradley B.J."/>
            <person name="Chen Y."/>
            <person name="Clee C.M."/>
            <person name="Fitzgerald S."/>
            <person name="Graves T.A."/>
            <person name="Gu Y."/>
            <person name="Heath P."/>
            <person name="Heger A."/>
            <person name="Karakoc E."/>
            <person name="Kolb-Kokocinski A."/>
            <person name="Laird G.K."/>
            <person name="Lunter G."/>
            <person name="Meader S."/>
            <person name="Mort M."/>
            <person name="Mullikin J.C."/>
            <person name="Munch K."/>
            <person name="O'Connor T.D."/>
            <person name="Phillips A.D."/>
            <person name="Prado-Martinez J."/>
            <person name="Rogers A.S."/>
            <person name="Sajjadian S."/>
            <person name="Schmidt D."/>
            <person name="Shaw K."/>
            <person name="Simpson J.T."/>
            <person name="Stenson P.D."/>
            <person name="Turner D.J."/>
            <person name="Vigilant L."/>
            <person name="Vilella A.J."/>
            <person name="Whitener W."/>
            <person name="Zhu B."/>
            <person name="Cooper D.N."/>
            <person name="de Jong P."/>
            <person name="Dermitzakis E.T."/>
            <person name="Eichler E.E."/>
            <person name="Flicek P."/>
            <person name="Goldman N."/>
            <person name="Mundy N.I."/>
            <person name="Ning Z."/>
            <person name="Odom D.T."/>
            <person name="Ponting C.P."/>
            <person name="Quail M.A."/>
            <person name="Ryder O.A."/>
            <person name="Searle S.M."/>
            <person name="Warren W.C."/>
            <person name="Wilson R.K."/>
            <person name="Schierup M.H."/>
            <person name="Rogers J."/>
            <person name="Tyler-Smith C."/>
            <person name="Durbin R."/>
        </authorList>
    </citation>
    <scope>NUCLEOTIDE SEQUENCE [LARGE SCALE GENOMIC DNA]</scope>
</reference>
<gene>
    <name evidence="2" type="primary">FXYD5</name>
</gene>
<reference evidence="2" key="3">
    <citation type="submission" date="2025-08" db="UniProtKB">
        <authorList>
            <consortium name="Ensembl"/>
        </authorList>
    </citation>
    <scope>IDENTIFICATION</scope>
</reference>
<dbReference type="Bgee" id="ENSGGOG00000005263">
    <property type="expression patterns" value="Expressed in heart and 6 other cell types or tissues"/>
</dbReference>
<organism evidence="2 3">
    <name type="scientific">Gorilla gorilla gorilla</name>
    <name type="common">Western lowland gorilla</name>
    <dbReference type="NCBI Taxonomy" id="9595"/>
    <lineage>
        <taxon>Eukaryota</taxon>
        <taxon>Metazoa</taxon>
        <taxon>Chordata</taxon>
        <taxon>Craniata</taxon>
        <taxon>Vertebrata</taxon>
        <taxon>Euteleostomi</taxon>
        <taxon>Mammalia</taxon>
        <taxon>Eutheria</taxon>
        <taxon>Euarchontoglires</taxon>
        <taxon>Primates</taxon>
        <taxon>Haplorrhini</taxon>
        <taxon>Catarrhini</taxon>
        <taxon>Hominidae</taxon>
        <taxon>Gorilla</taxon>
    </lineage>
</organism>
<dbReference type="EMBL" id="CABD030113183">
    <property type="status" value="NOT_ANNOTATED_CDS"/>
    <property type="molecule type" value="Genomic_DNA"/>
</dbReference>
<evidence type="ECO:0000256" key="1">
    <source>
        <dbReference type="SAM" id="SignalP"/>
    </source>
</evidence>
<feature type="chain" id="PRO_5014190722" evidence="1">
    <location>
        <begin position="22"/>
        <end position="96"/>
    </location>
</feature>
<name>A0A2I2ZHY9_GORGO</name>
<feature type="signal peptide" evidence="1">
    <location>
        <begin position="1"/>
        <end position="21"/>
    </location>
</feature>
<dbReference type="Ensembl" id="ENSGGOT00000068460.1">
    <property type="protein sequence ID" value="ENSGGOP00000046885.1"/>
    <property type="gene ID" value="ENSGGOG00000005263.3"/>
</dbReference>
<reference evidence="2" key="4">
    <citation type="submission" date="2025-09" db="UniProtKB">
        <authorList>
            <consortium name="Ensembl"/>
        </authorList>
    </citation>
    <scope>IDENTIFICATION</scope>
</reference>
<keyword evidence="1" id="KW-0732">Signal</keyword>
<sequence length="96" mass="10276">MSPSGRLCLLTIVGLILPTRGQTLKDTTSSSSADSTIMDIQVPTRAPDAVYTELQPTSPTPTWPADGAYITAYGVTHFLMNMLAVSSFFCLHTAPQ</sequence>
<proteinExistence type="predicted"/>
<evidence type="ECO:0000313" key="2">
    <source>
        <dbReference type="Ensembl" id="ENSGGOP00000046885.1"/>
    </source>
</evidence>
<dbReference type="GeneTree" id="ENSGT00940000153062"/>
<accession>A0A2I2ZHY9</accession>
<keyword evidence="3" id="KW-1185">Reference proteome</keyword>
<reference evidence="3" key="1">
    <citation type="submission" date="2011-05" db="EMBL/GenBank/DDBJ databases">
        <title>Insights into the evolution of the great apes provided by the gorilla genome.</title>
        <authorList>
            <person name="Scally A."/>
        </authorList>
    </citation>
    <scope>NUCLEOTIDE SEQUENCE [LARGE SCALE GENOMIC DNA]</scope>
</reference>
<protein>
    <submittedName>
        <fullName evidence="2">FXYD domain containing ion transport regulator 5</fullName>
    </submittedName>
</protein>